<dbReference type="Proteomes" id="UP001178507">
    <property type="component" value="Unassembled WGS sequence"/>
</dbReference>
<gene>
    <name evidence="1" type="ORF">EVOR1521_LOCUS3474</name>
</gene>
<accession>A0AA36HS10</accession>
<evidence type="ECO:0000313" key="1">
    <source>
        <dbReference type="EMBL" id="CAJ1373735.1"/>
    </source>
</evidence>
<reference evidence="1" key="1">
    <citation type="submission" date="2023-08" db="EMBL/GenBank/DDBJ databases">
        <authorList>
            <person name="Chen Y."/>
            <person name="Shah S."/>
            <person name="Dougan E. K."/>
            <person name="Thang M."/>
            <person name="Chan C."/>
        </authorList>
    </citation>
    <scope>NUCLEOTIDE SEQUENCE</scope>
</reference>
<comment type="caution">
    <text evidence="1">The sequence shown here is derived from an EMBL/GenBank/DDBJ whole genome shotgun (WGS) entry which is preliminary data.</text>
</comment>
<proteinExistence type="predicted"/>
<dbReference type="AlphaFoldDB" id="A0AA36HS10"/>
<organism evidence="1 2">
    <name type="scientific">Effrenium voratum</name>
    <dbReference type="NCBI Taxonomy" id="2562239"/>
    <lineage>
        <taxon>Eukaryota</taxon>
        <taxon>Sar</taxon>
        <taxon>Alveolata</taxon>
        <taxon>Dinophyceae</taxon>
        <taxon>Suessiales</taxon>
        <taxon>Symbiodiniaceae</taxon>
        <taxon>Effrenium</taxon>
    </lineage>
</organism>
<keyword evidence="2" id="KW-1185">Reference proteome</keyword>
<name>A0AA36HS10_9DINO</name>
<protein>
    <submittedName>
        <fullName evidence="1">Uncharacterized protein</fullName>
    </submittedName>
</protein>
<evidence type="ECO:0000313" key="2">
    <source>
        <dbReference type="Proteomes" id="UP001178507"/>
    </source>
</evidence>
<sequence>MSVGGRSRVAPRRCANGLCRVCCLAQLAGLECRLHEDDDDFLLSDSEEEGADADRQGCAARCGALAATECENHRCSRCCAQLGAGRKACAVHRVEAFAACRNLACSSAADDGCSNRCCSRHCGLQPRRQSCSLHGVETAHAKTGAGPASQAPGCSAPGCGKKVMSSCSQKRCRAHCPGPCPLHDRSKPAEAAVPARWRWPFTCCRRKSD</sequence>
<dbReference type="EMBL" id="CAUJNA010000213">
    <property type="protein sequence ID" value="CAJ1373735.1"/>
    <property type="molecule type" value="Genomic_DNA"/>
</dbReference>